<evidence type="ECO:0000256" key="2">
    <source>
        <dbReference type="ARBA" id="ARBA00022679"/>
    </source>
</evidence>
<dbReference type="GO" id="GO:0005997">
    <property type="term" value="P:xylulose metabolic process"/>
    <property type="evidence" value="ECO:0007669"/>
    <property type="project" value="TreeGrafter"/>
</dbReference>
<evidence type="ECO:0000256" key="6">
    <source>
        <dbReference type="PROSITE-ProRule" id="PRU00175"/>
    </source>
</evidence>
<keyword evidence="3 6" id="KW-0863">Zinc-finger</keyword>
<reference evidence="8" key="1">
    <citation type="submission" date="2021-02" db="EMBL/GenBank/DDBJ databases">
        <authorList>
            <person name="Nowell W R."/>
        </authorList>
    </citation>
    <scope>NUCLEOTIDE SEQUENCE</scope>
</reference>
<evidence type="ECO:0000313" key="8">
    <source>
        <dbReference type="EMBL" id="CAF1298666.1"/>
    </source>
</evidence>
<dbReference type="InterPro" id="IPR043129">
    <property type="entry name" value="ATPase_NBD"/>
</dbReference>
<dbReference type="AlphaFoldDB" id="A0A815DKQ8"/>
<keyword evidence="4" id="KW-0418">Kinase</keyword>
<dbReference type="Gene3D" id="3.30.420.40">
    <property type="match status" value="1"/>
</dbReference>
<dbReference type="GO" id="GO:0004856">
    <property type="term" value="F:D-xylulokinase activity"/>
    <property type="evidence" value="ECO:0007669"/>
    <property type="project" value="TreeGrafter"/>
</dbReference>
<sequence>MSNEKSSQRLYLGLDLSTQQLKGIVIDEQLQTIAEEAISFNDKSLLTHHVQPNGFIVDKDDKRCITTPVFVFLEAIDVLFQKLHDQKKFDLSNIVGISGCGQQHGSVYWKTKTELESLKNFNKEKTLSLVDILQSSFSRIDCPIWMDSSTTDECQMIEKAVGNAQNLFQITGSKAYERFTGSQIMKVATKTSDVYQQTERIQLISNFLATLFSIIIHYNGRKHYNGSDQMIMQPPAIWMTSIQQKGISSERISQSTSVNVDDLECSICRDLLWKPVACQKCETPFCLTCMNRWLANRTITCPTCCNTYIERKCPPFVTKVLSHLQIICFYQANGCQEILPYEALDKHEIECGYQFAKCPGCQLEMLKKDFLNHKKSCELVPITCKDCKLMYKRNEATIKHTEKICLRKQLKRLKHEYKESKGAIQKLNIELREIRHLYSSTQQTVITFEDLPSAAKNLLHMPNVYKGFRWTKISYMHELLAIKKYSKSGYVSSFLPGDSLHVAFFGETATISIEPPNETFSLISIMACAAWNDDLELTITAYRKSIEVNQHSVILLFGRPQRIMLQWKNIDKVVFKPSGGTAHPGCDEGPGAHVSLTQLTIDDLSLSSSDFLTFD</sequence>
<evidence type="ECO:0000259" key="7">
    <source>
        <dbReference type="PROSITE" id="PS50089"/>
    </source>
</evidence>
<evidence type="ECO:0000256" key="3">
    <source>
        <dbReference type="ARBA" id="ARBA00022771"/>
    </source>
</evidence>
<dbReference type="InterPro" id="IPR001841">
    <property type="entry name" value="Znf_RING"/>
</dbReference>
<proteinExistence type="inferred from homology"/>
<keyword evidence="3 6" id="KW-0479">Metal-binding</keyword>
<dbReference type="Gene3D" id="3.30.40.10">
    <property type="entry name" value="Zinc/RING finger domain, C3HC4 (zinc finger)"/>
    <property type="match status" value="2"/>
</dbReference>
<evidence type="ECO:0000313" key="9">
    <source>
        <dbReference type="Proteomes" id="UP000663860"/>
    </source>
</evidence>
<evidence type="ECO:0000256" key="5">
    <source>
        <dbReference type="ARBA" id="ARBA00022833"/>
    </source>
</evidence>
<accession>A0A815DKQ8</accession>
<gene>
    <name evidence="8" type="ORF">IZO911_LOCUS33932</name>
</gene>
<dbReference type="SUPFAM" id="SSF53067">
    <property type="entry name" value="Actin-like ATPase domain"/>
    <property type="match status" value="1"/>
</dbReference>
<dbReference type="PROSITE" id="PS50089">
    <property type="entry name" value="ZF_RING_2"/>
    <property type="match status" value="1"/>
</dbReference>
<dbReference type="SUPFAM" id="SSF57850">
    <property type="entry name" value="RING/U-box"/>
    <property type="match status" value="1"/>
</dbReference>
<name>A0A815DKQ8_9BILA</name>
<evidence type="ECO:0000256" key="4">
    <source>
        <dbReference type="ARBA" id="ARBA00022777"/>
    </source>
</evidence>
<dbReference type="Proteomes" id="UP000663860">
    <property type="component" value="Unassembled WGS sequence"/>
</dbReference>
<protein>
    <recommendedName>
        <fullName evidence="7">RING-type domain-containing protein</fullName>
    </recommendedName>
</protein>
<dbReference type="EMBL" id="CAJNOE010000646">
    <property type="protein sequence ID" value="CAF1298666.1"/>
    <property type="molecule type" value="Genomic_DNA"/>
</dbReference>
<dbReference type="PANTHER" id="PTHR10196">
    <property type="entry name" value="SUGAR KINASE"/>
    <property type="match status" value="1"/>
</dbReference>
<comment type="similarity">
    <text evidence="1">Belongs to the FGGY kinase family.</text>
</comment>
<keyword evidence="2" id="KW-0808">Transferase</keyword>
<dbReference type="PANTHER" id="PTHR10196:SF57">
    <property type="entry name" value="XYLULOSE KINASE"/>
    <property type="match status" value="1"/>
</dbReference>
<dbReference type="GO" id="GO:0008270">
    <property type="term" value="F:zinc ion binding"/>
    <property type="evidence" value="ECO:0007669"/>
    <property type="project" value="UniProtKB-KW"/>
</dbReference>
<evidence type="ECO:0000256" key="1">
    <source>
        <dbReference type="ARBA" id="ARBA00009156"/>
    </source>
</evidence>
<comment type="caution">
    <text evidence="8">The sequence shown here is derived from an EMBL/GenBank/DDBJ whole genome shotgun (WGS) entry which is preliminary data.</text>
</comment>
<keyword evidence="5" id="KW-0862">Zinc</keyword>
<dbReference type="SUPFAM" id="SSF49599">
    <property type="entry name" value="TRAF domain-like"/>
    <property type="match status" value="1"/>
</dbReference>
<dbReference type="InterPro" id="IPR013083">
    <property type="entry name" value="Znf_RING/FYVE/PHD"/>
</dbReference>
<dbReference type="GO" id="GO:0005829">
    <property type="term" value="C:cytosol"/>
    <property type="evidence" value="ECO:0007669"/>
    <property type="project" value="TreeGrafter"/>
</dbReference>
<organism evidence="8 9">
    <name type="scientific">Adineta steineri</name>
    <dbReference type="NCBI Taxonomy" id="433720"/>
    <lineage>
        <taxon>Eukaryota</taxon>
        <taxon>Metazoa</taxon>
        <taxon>Spiralia</taxon>
        <taxon>Gnathifera</taxon>
        <taxon>Rotifera</taxon>
        <taxon>Eurotatoria</taxon>
        <taxon>Bdelloidea</taxon>
        <taxon>Adinetida</taxon>
        <taxon>Adinetidae</taxon>
        <taxon>Adineta</taxon>
    </lineage>
</organism>
<feature type="domain" description="RING-type" evidence="7">
    <location>
        <begin position="265"/>
        <end position="304"/>
    </location>
</feature>